<reference evidence="1 2" key="1">
    <citation type="journal article" date="2015" name="Genome Announc.">
        <title>Expanding the biotechnology potential of lactobacilli through comparative genomics of 213 strains and associated genera.</title>
        <authorList>
            <person name="Sun Z."/>
            <person name="Harris H.M."/>
            <person name="McCann A."/>
            <person name="Guo C."/>
            <person name="Argimon S."/>
            <person name="Zhang W."/>
            <person name="Yang X."/>
            <person name="Jeffery I.B."/>
            <person name="Cooney J.C."/>
            <person name="Kagawa T.F."/>
            <person name="Liu W."/>
            <person name="Song Y."/>
            <person name="Salvetti E."/>
            <person name="Wrobel A."/>
            <person name="Rasinkangas P."/>
            <person name="Parkhill J."/>
            <person name="Rea M.C."/>
            <person name="O'Sullivan O."/>
            <person name="Ritari J."/>
            <person name="Douillard F.P."/>
            <person name="Paul Ross R."/>
            <person name="Yang R."/>
            <person name="Briner A.E."/>
            <person name="Felis G.E."/>
            <person name="de Vos W.M."/>
            <person name="Barrangou R."/>
            <person name="Klaenhammer T.R."/>
            <person name="Caufield P.W."/>
            <person name="Cui Y."/>
            <person name="Zhang H."/>
            <person name="O'Toole P.W."/>
        </authorList>
    </citation>
    <scope>NUCLEOTIDE SEQUENCE [LARGE SCALE GENOMIC DNA]</scope>
    <source>
        <strain evidence="1 2">DSM 20019</strain>
    </source>
</reference>
<evidence type="ECO:0000313" key="1">
    <source>
        <dbReference type="EMBL" id="KRK90421.1"/>
    </source>
</evidence>
<proteinExistence type="predicted"/>
<evidence type="ECO:0000313" key="2">
    <source>
        <dbReference type="Proteomes" id="UP000050828"/>
    </source>
</evidence>
<dbReference type="EMBL" id="AZDL01000068">
    <property type="protein sequence ID" value="KRK90421.1"/>
    <property type="molecule type" value="Genomic_DNA"/>
</dbReference>
<sequence>MDMNKTQQKLAKYGQAVNDLIDNTEKVQEGMSKYFTPLKAAVADGKLAEMSEQDYQKTAQIFRDGVDQYHEFLAQFKTVVAPARLMGNNQRLIGAYADFIQGCEDLITSMHDDETVDMQAFAASEMNQDKATERISKYIQNISRIA</sequence>
<protein>
    <submittedName>
        <fullName evidence="1">Uncharacterized protein</fullName>
    </submittedName>
</protein>
<name>A0AAJ0PBW4_LATCU</name>
<accession>A0AAJ0PBW4</accession>
<comment type="caution">
    <text evidence="1">The sequence shown here is derived from an EMBL/GenBank/DDBJ whole genome shotgun (WGS) entry which is preliminary data.</text>
</comment>
<gene>
    <name evidence="1" type="ORF">FC08_GL001491</name>
</gene>
<organism evidence="1 2">
    <name type="scientific">Latilactobacillus curvatus JCM 1096 = DSM 20019</name>
    <dbReference type="NCBI Taxonomy" id="1293592"/>
    <lineage>
        <taxon>Bacteria</taxon>
        <taxon>Bacillati</taxon>
        <taxon>Bacillota</taxon>
        <taxon>Bacilli</taxon>
        <taxon>Lactobacillales</taxon>
        <taxon>Lactobacillaceae</taxon>
        <taxon>Latilactobacillus</taxon>
    </lineage>
</organism>
<dbReference type="AlphaFoldDB" id="A0AAJ0PBW4"/>
<dbReference type="Proteomes" id="UP000050828">
    <property type="component" value="Unassembled WGS sequence"/>
</dbReference>